<dbReference type="Proteomes" id="UP001432027">
    <property type="component" value="Unassembled WGS sequence"/>
</dbReference>
<reference evidence="2" key="1">
    <citation type="submission" date="2023-10" db="EMBL/GenBank/DDBJ databases">
        <title>Genome assembly of Pristionchus species.</title>
        <authorList>
            <person name="Yoshida K."/>
            <person name="Sommer R.J."/>
        </authorList>
    </citation>
    <scope>NUCLEOTIDE SEQUENCE</scope>
    <source>
        <strain evidence="2">RS0144</strain>
    </source>
</reference>
<protein>
    <submittedName>
        <fullName evidence="2">Uncharacterized protein</fullName>
    </submittedName>
</protein>
<comment type="caution">
    <text evidence="2">The sequence shown here is derived from an EMBL/GenBank/DDBJ whole genome shotgun (WGS) entry which is preliminary data.</text>
</comment>
<evidence type="ECO:0000256" key="1">
    <source>
        <dbReference type="SAM" id="MobiDB-lite"/>
    </source>
</evidence>
<evidence type="ECO:0000313" key="2">
    <source>
        <dbReference type="EMBL" id="GMS77904.1"/>
    </source>
</evidence>
<feature type="region of interest" description="Disordered" evidence="1">
    <location>
        <begin position="81"/>
        <end position="183"/>
    </location>
</feature>
<organism evidence="2 3">
    <name type="scientific">Pristionchus entomophagus</name>
    <dbReference type="NCBI Taxonomy" id="358040"/>
    <lineage>
        <taxon>Eukaryota</taxon>
        <taxon>Metazoa</taxon>
        <taxon>Ecdysozoa</taxon>
        <taxon>Nematoda</taxon>
        <taxon>Chromadorea</taxon>
        <taxon>Rhabditida</taxon>
        <taxon>Rhabditina</taxon>
        <taxon>Diplogasteromorpha</taxon>
        <taxon>Diplogasteroidea</taxon>
        <taxon>Neodiplogasteridae</taxon>
        <taxon>Pristionchus</taxon>
    </lineage>
</organism>
<keyword evidence="3" id="KW-1185">Reference proteome</keyword>
<gene>
    <name evidence="2" type="ORF">PENTCL1PPCAC_79</name>
</gene>
<accession>A0AAV5SD09</accession>
<name>A0AAV5SD09_9BILA</name>
<feature type="non-terminal residue" evidence="2">
    <location>
        <position position="1"/>
    </location>
</feature>
<proteinExistence type="predicted"/>
<evidence type="ECO:0000313" key="3">
    <source>
        <dbReference type="Proteomes" id="UP001432027"/>
    </source>
</evidence>
<sequence length="264" mass="28984">KHPLTRHRHGLTQYRITGRQVQVAGCYCPDAGLHLILLFATRPIALRVPPTARRLDHRRRLQEDQDGECLVRLFRVRHRPRIGHAPDARQLQATPSDHVHAGAAGAARRGIPEKSLPGHLRSRGFGEENEPERSQNSGVVPKPARQAPQAGEADTEVAAARGLPVAESGRNPARHVPPDDPDAERLLVSVSSSHDVRNAALLHRNLLQSQSGKSHLQLHLGERALPADDLPNRLPVLGFCPDPRLEPLTAISQVPVLTSSHNYL</sequence>
<dbReference type="AlphaFoldDB" id="A0AAV5SD09"/>
<dbReference type="EMBL" id="BTSX01000001">
    <property type="protein sequence ID" value="GMS77904.1"/>
    <property type="molecule type" value="Genomic_DNA"/>
</dbReference>